<evidence type="ECO:0000259" key="8">
    <source>
        <dbReference type="Pfam" id="PF23357"/>
    </source>
</evidence>
<feature type="domain" description="ABC-type uncharacterised transport system" evidence="7">
    <location>
        <begin position="587"/>
        <end position="909"/>
    </location>
</feature>
<dbReference type="PANTHER" id="PTHR30294">
    <property type="entry name" value="MEMBRANE COMPONENT OF ABC TRANSPORTER YHHJ-RELATED"/>
    <property type="match status" value="1"/>
</dbReference>
<keyword evidence="2" id="KW-1003">Cell membrane</keyword>
<evidence type="ECO:0000313" key="9">
    <source>
        <dbReference type="EMBL" id="GHF01030.1"/>
    </source>
</evidence>
<dbReference type="RefSeq" id="WP_189379380.1">
    <property type="nucleotide sequence ID" value="NZ_BNAH01000016.1"/>
</dbReference>
<evidence type="ECO:0000256" key="6">
    <source>
        <dbReference type="SAM" id="Phobius"/>
    </source>
</evidence>
<gene>
    <name evidence="9" type="ORF">GCM10011501_33150</name>
</gene>
<feature type="transmembrane region" description="Helical" evidence="6">
    <location>
        <begin position="168"/>
        <end position="189"/>
    </location>
</feature>
<proteinExistence type="predicted"/>
<dbReference type="InterPro" id="IPR051449">
    <property type="entry name" value="ABC-2_transporter_component"/>
</dbReference>
<keyword evidence="10" id="KW-1185">Reference proteome</keyword>
<dbReference type="Proteomes" id="UP000626370">
    <property type="component" value="Unassembled WGS sequence"/>
</dbReference>
<dbReference type="Pfam" id="PF12679">
    <property type="entry name" value="ABC2_membrane_2"/>
    <property type="match status" value="1"/>
</dbReference>
<keyword evidence="5 6" id="KW-0472">Membrane</keyword>
<reference evidence="10" key="1">
    <citation type="journal article" date="2019" name="Int. J. Syst. Evol. Microbiol.">
        <title>The Global Catalogue of Microorganisms (GCM) 10K type strain sequencing project: providing services to taxonomists for standard genome sequencing and annotation.</title>
        <authorList>
            <consortium name="The Broad Institute Genomics Platform"/>
            <consortium name="The Broad Institute Genome Sequencing Center for Infectious Disease"/>
            <person name="Wu L."/>
            <person name="Ma J."/>
        </authorList>
    </citation>
    <scope>NUCLEOTIDE SEQUENCE [LARGE SCALE GENOMIC DNA]</scope>
    <source>
        <strain evidence="10">CGMCC 1.15922</strain>
    </source>
</reference>
<evidence type="ECO:0000259" key="7">
    <source>
        <dbReference type="Pfam" id="PF09822"/>
    </source>
</evidence>
<accession>A0ABQ3J332</accession>
<keyword evidence="3 6" id="KW-0812">Transmembrane</keyword>
<evidence type="ECO:0000256" key="4">
    <source>
        <dbReference type="ARBA" id="ARBA00022989"/>
    </source>
</evidence>
<evidence type="ECO:0000256" key="3">
    <source>
        <dbReference type="ARBA" id="ARBA00022692"/>
    </source>
</evidence>
<comment type="subcellular location">
    <subcellularLocation>
        <location evidence="1">Cell membrane</location>
        <topology evidence="1">Multi-pass membrane protein</topology>
    </subcellularLocation>
</comment>
<feature type="transmembrane region" description="Helical" evidence="6">
    <location>
        <begin position="223"/>
        <end position="241"/>
    </location>
</feature>
<evidence type="ECO:0008006" key="11">
    <source>
        <dbReference type="Google" id="ProtNLM"/>
    </source>
</evidence>
<dbReference type="Pfam" id="PF23357">
    <property type="entry name" value="DUF7088"/>
    <property type="match status" value="1"/>
</dbReference>
<feature type="transmembrane region" description="Helical" evidence="6">
    <location>
        <begin position="63"/>
        <end position="81"/>
    </location>
</feature>
<keyword evidence="4 6" id="KW-1133">Transmembrane helix</keyword>
<protein>
    <recommendedName>
        <fullName evidence="11">ABC transporter permease</fullName>
    </recommendedName>
</protein>
<feature type="transmembrane region" description="Helical" evidence="6">
    <location>
        <begin position="140"/>
        <end position="161"/>
    </location>
</feature>
<evidence type="ECO:0000256" key="2">
    <source>
        <dbReference type="ARBA" id="ARBA00022475"/>
    </source>
</evidence>
<evidence type="ECO:0000256" key="1">
    <source>
        <dbReference type="ARBA" id="ARBA00004651"/>
    </source>
</evidence>
<evidence type="ECO:0000313" key="10">
    <source>
        <dbReference type="Proteomes" id="UP000626370"/>
    </source>
</evidence>
<dbReference type="InterPro" id="IPR019196">
    <property type="entry name" value="ABC_transp_unknown"/>
</dbReference>
<feature type="domain" description="DUF7088" evidence="8">
    <location>
        <begin position="294"/>
        <end position="397"/>
    </location>
</feature>
<feature type="transmembrane region" description="Helical" evidence="6">
    <location>
        <begin position="262"/>
        <end position="281"/>
    </location>
</feature>
<organism evidence="9 10">
    <name type="scientific">Thalassotalea profundi</name>
    <dbReference type="NCBI Taxonomy" id="2036687"/>
    <lineage>
        <taxon>Bacteria</taxon>
        <taxon>Pseudomonadati</taxon>
        <taxon>Pseudomonadota</taxon>
        <taxon>Gammaproteobacteria</taxon>
        <taxon>Alteromonadales</taxon>
        <taxon>Colwelliaceae</taxon>
        <taxon>Thalassotalea</taxon>
    </lineage>
</organism>
<dbReference type="PANTHER" id="PTHR30294:SF29">
    <property type="entry name" value="MULTIDRUG ABC TRANSPORTER PERMEASE YBHS-RELATED"/>
    <property type="match status" value="1"/>
</dbReference>
<feature type="transmembrane region" description="Helical" evidence="6">
    <location>
        <begin position="20"/>
        <end position="43"/>
    </location>
</feature>
<feature type="transmembrane region" description="Helical" evidence="6">
    <location>
        <begin position="102"/>
        <end position="128"/>
    </location>
</feature>
<dbReference type="EMBL" id="BNAH01000016">
    <property type="protein sequence ID" value="GHF01030.1"/>
    <property type="molecule type" value="Genomic_DNA"/>
</dbReference>
<dbReference type="InterPro" id="IPR055396">
    <property type="entry name" value="DUF7088"/>
</dbReference>
<feature type="transmembrane region" description="Helical" evidence="6">
    <location>
        <begin position="943"/>
        <end position="962"/>
    </location>
</feature>
<dbReference type="Pfam" id="PF09822">
    <property type="entry name" value="ABC_transp_aux"/>
    <property type="match status" value="1"/>
</dbReference>
<evidence type="ECO:0000256" key="5">
    <source>
        <dbReference type="ARBA" id="ARBA00023136"/>
    </source>
</evidence>
<name>A0ABQ3J332_9GAMM</name>
<comment type="caution">
    <text evidence="9">The sequence shown here is derived from an EMBL/GenBank/DDBJ whole genome shotgun (WGS) entry which is preliminary data.</text>
</comment>
<sequence length="980" mass="109764">MQPNQSAKFNTLRIAKKETAIFFTSPIAYLFIGAFVAVTLFIFFWGEAFFSRNIADVRPMFEWMPLLLIFLCSTLTMKLWSEERRSGTIEYVHTLSVPLWHFVVGKFLGCLALLSIAILITLPLPIMVSIIGELDWGPVISGYIAVLLLGSAYIAIGLAVSSRSDNQIVSLISACIIGGLFYFIGTSAITDFFSHQSAEFLRQLGTGSRFEDITRGVIDVRDLYYYISLTIVFLALNTYFLEKERWSNAEKKSNQKVSYHKQWQLITGLLCVNLLAANLWLGQLPQLRLDTTAGKQYSISEATEIYLAQLQEPMLIRGYFSQKTHPLLAPLVPQVKDLLQEYEVAAKGRLRVEFVDPQQYPELEEEANTKFGIKPMPFQVADRYQASIVSSYFNVLVQYGDEHKVLGFRDLIEVNARAESDIEVLLRNPEHDVTRAIKTVLQDYQSAGNLFDTVKQNLTFTGYISANDKLPDQLAEFKTTITKQLESVNQKSTDKFKVEFIEPEAGGGEIAQKIADEYGFQPMATSLFSDNAFYFYLTLSGDEQVIQIPLDDFSESSFERNLDAAIKRFATGFTKNVALVTPQTAPYGGYGMPQSTFNQLERMLGAELNVLNEDLSDGSISGEADILMLISPKSLDEKQLFAVDQFLMKGGTVIAATSPYNVNLTGSSLSMSSVNSGIENWLAHNGLTVENTLVMDASNAAFPIPVTRNVGGFQLQEMRMLDYPYFVDVRKGLNQDNLITSELPQLTMAWSSPITLDETKEGINFTPLITSSDKAWTSSSLDIMPKVNQVGETSYTAAGETKAHLMGVIAQGRFSSYFADKDSPLLVDETSKTALSEEASDDANAQAQSETALTEQTAQLDVSSVIKHAPDSARIILFSSNDFVQDQVLQFTGGISQTDYLNSLQLLVNSIDWSLEDRALMSIRSRGNFNRTLPPMEHSEQLFWEYGNYFLTFTLLAGIALWDRQRRKRKQRQYLTWLTQ</sequence>